<protein>
    <submittedName>
        <fullName evidence="1">Uncharacterized protein</fullName>
    </submittedName>
</protein>
<gene>
    <name evidence="1" type="ORF">CTOB1V02_LOCUS7635</name>
</gene>
<dbReference type="AlphaFoldDB" id="A0A7R8WIK7"/>
<organism evidence="1">
    <name type="scientific">Cyprideis torosa</name>
    <dbReference type="NCBI Taxonomy" id="163714"/>
    <lineage>
        <taxon>Eukaryota</taxon>
        <taxon>Metazoa</taxon>
        <taxon>Ecdysozoa</taxon>
        <taxon>Arthropoda</taxon>
        <taxon>Crustacea</taxon>
        <taxon>Oligostraca</taxon>
        <taxon>Ostracoda</taxon>
        <taxon>Podocopa</taxon>
        <taxon>Podocopida</taxon>
        <taxon>Cytherocopina</taxon>
        <taxon>Cytheroidea</taxon>
        <taxon>Cytherideidae</taxon>
        <taxon>Cyprideis</taxon>
    </lineage>
</organism>
<reference evidence="1" key="1">
    <citation type="submission" date="2020-11" db="EMBL/GenBank/DDBJ databases">
        <authorList>
            <person name="Tran Van P."/>
        </authorList>
    </citation>
    <scope>NUCLEOTIDE SEQUENCE</scope>
</reference>
<name>A0A7R8WIK7_9CRUS</name>
<accession>A0A7R8WIK7</accession>
<sequence length="160" mass="17697">MQIQTQSLGRPTAIMKFFELAFSAACLGLYIAEPIGMPTANSGTNTGSLNQSFNYFHWDRFYVSIFAAYLFIPAAYLLTYAEGKPSRLSEIAMNSMAFCFFIMAGVSILIYATRDNSNNSGSTTGTVTDRMRLFAKIYGSFSIINAGMFAIDQILNFTNK</sequence>
<evidence type="ECO:0000313" key="1">
    <source>
        <dbReference type="EMBL" id="CAD7229769.1"/>
    </source>
</evidence>
<proteinExistence type="predicted"/>
<dbReference type="EMBL" id="OB662269">
    <property type="protein sequence ID" value="CAD7229769.1"/>
    <property type="molecule type" value="Genomic_DNA"/>
</dbReference>